<protein>
    <recommendedName>
        <fullName evidence="2">histidine kinase</fullName>
        <ecNumber evidence="2">2.7.13.3</ecNumber>
    </recommendedName>
</protein>
<dbReference type="PANTHER" id="PTHR43065">
    <property type="entry name" value="SENSOR HISTIDINE KINASE"/>
    <property type="match status" value="1"/>
</dbReference>
<keyword evidence="3" id="KW-0597">Phosphoprotein</keyword>
<keyword evidence="6" id="KW-0418">Kinase</keyword>
<keyword evidence="5" id="KW-0547">Nucleotide-binding</keyword>
<dbReference type="InterPro" id="IPR036097">
    <property type="entry name" value="HisK_dim/P_sf"/>
</dbReference>
<evidence type="ECO:0000259" key="10">
    <source>
        <dbReference type="PROSITE" id="PS50109"/>
    </source>
</evidence>
<evidence type="ECO:0000256" key="8">
    <source>
        <dbReference type="ARBA" id="ARBA00023012"/>
    </source>
</evidence>
<dbReference type="GO" id="GO:0005524">
    <property type="term" value="F:ATP binding"/>
    <property type="evidence" value="ECO:0007669"/>
    <property type="project" value="UniProtKB-KW"/>
</dbReference>
<dbReference type="PROSITE" id="PS50109">
    <property type="entry name" value="HIS_KIN"/>
    <property type="match status" value="1"/>
</dbReference>
<name>A0AAX2AL15_9BACT</name>
<evidence type="ECO:0000256" key="7">
    <source>
        <dbReference type="ARBA" id="ARBA00022840"/>
    </source>
</evidence>
<evidence type="ECO:0000313" key="12">
    <source>
        <dbReference type="Proteomes" id="UP000290092"/>
    </source>
</evidence>
<dbReference type="SMART" id="SM00387">
    <property type="entry name" value="HATPase_c"/>
    <property type="match status" value="1"/>
</dbReference>
<keyword evidence="9" id="KW-0472">Membrane</keyword>
<accession>A0AAX2AL15</accession>
<dbReference type="Gene3D" id="1.10.287.130">
    <property type="match status" value="1"/>
</dbReference>
<dbReference type="GO" id="GO:0000155">
    <property type="term" value="F:phosphorelay sensor kinase activity"/>
    <property type="evidence" value="ECO:0007669"/>
    <property type="project" value="InterPro"/>
</dbReference>
<evidence type="ECO:0000256" key="1">
    <source>
        <dbReference type="ARBA" id="ARBA00000085"/>
    </source>
</evidence>
<dbReference type="Pfam" id="PF02518">
    <property type="entry name" value="HATPase_c"/>
    <property type="match status" value="1"/>
</dbReference>
<dbReference type="InterPro" id="IPR004358">
    <property type="entry name" value="Sig_transdc_His_kin-like_C"/>
</dbReference>
<dbReference type="InterPro" id="IPR005467">
    <property type="entry name" value="His_kinase_dom"/>
</dbReference>
<keyword evidence="7" id="KW-0067">ATP-binding</keyword>
<dbReference type="Proteomes" id="UP000290092">
    <property type="component" value="Unassembled WGS sequence"/>
</dbReference>
<feature type="domain" description="Histidine kinase" evidence="10">
    <location>
        <begin position="178"/>
        <end position="393"/>
    </location>
</feature>
<keyword evidence="8" id="KW-0902">Two-component regulatory system</keyword>
<reference evidence="11 12" key="1">
    <citation type="submission" date="2017-09" db="EMBL/GenBank/DDBJ databases">
        <title>Genomics of the genus Arcobacter.</title>
        <authorList>
            <person name="Perez-Cataluna A."/>
            <person name="Figueras M.J."/>
            <person name="Salas-Masso N."/>
        </authorList>
    </citation>
    <scope>NUCLEOTIDE SEQUENCE [LARGE SCALE GENOMIC DNA]</scope>
    <source>
        <strain evidence="11 12">CECT 7386</strain>
    </source>
</reference>
<dbReference type="PANTHER" id="PTHR43065:SF10">
    <property type="entry name" value="PEROXIDE STRESS-ACTIVATED HISTIDINE KINASE MAK3"/>
    <property type="match status" value="1"/>
</dbReference>
<evidence type="ECO:0000256" key="3">
    <source>
        <dbReference type="ARBA" id="ARBA00022553"/>
    </source>
</evidence>
<evidence type="ECO:0000256" key="2">
    <source>
        <dbReference type="ARBA" id="ARBA00012438"/>
    </source>
</evidence>
<evidence type="ECO:0000256" key="9">
    <source>
        <dbReference type="SAM" id="Phobius"/>
    </source>
</evidence>
<evidence type="ECO:0000256" key="5">
    <source>
        <dbReference type="ARBA" id="ARBA00022741"/>
    </source>
</evidence>
<dbReference type="CDD" id="cd00082">
    <property type="entry name" value="HisKA"/>
    <property type="match status" value="1"/>
</dbReference>
<organism evidence="11 12">
    <name type="scientific">Malaciobacter mytili LMG 24559</name>
    <dbReference type="NCBI Taxonomy" id="1032238"/>
    <lineage>
        <taxon>Bacteria</taxon>
        <taxon>Pseudomonadati</taxon>
        <taxon>Campylobacterota</taxon>
        <taxon>Epsilonproteobacteria</taxon>
        <taxon>Campylobacterales</taxon>
        <taxon>Arcobacteraceae</taxon>
        <taxon>Malaciobacter</taxon>
    </lineage>
</organism>
<comment type="catalytic activity">
    <reaction evidence="1">
        <text>ATP + protein L-histidine = ADP + protein N-phospho-L-histidine.</text>
        <dbReference type="EC" id="2.7.13.3"/>
    </reaction>
</comment>
<dbReference type="InterPro" id="IPR003661">
    <property type="entry name" value="HisK_dim/P_dom"/>
</dbReference>
<proteinExistence type="predicted"/>
<comment type="caution">
    <text evidence="11">The sequence shown here is derived from an EMBL/GenBank/DDBJ whole genome shotgun (WGS) entry which is preliminary data.</text>
</comment>
<dbReference type="SUPFAM" id="SSF47384">
    <property type="entry name" value="Homodimeric domain of signal transducing histidine kinase"/>
    <property type="match status" value="1"/>
</dbReference>
<keyword evidence="9" id="KW-1133">Transmembrane helix</keyword>
<dbReference type="EMBL" id="NXID01000010">
    <property type="protein sequence ID" value="RXK16376.1"/>
    <property type="molecule type" value="Genomic_DNA"/>
</dbReference>
<evidence type="ECO:0000313" key="11">
    <source>
        <dbReference type="EMBL" id="RXK16376.1"/>
    </source>
</evidence>
<feature type="transmembrane region" description="Helical" evidence="9">
    <location>
        <begin position="113"/>
        <end position="135"/>
    </location>
</feature>
<keyword evidence="9" id="KW-0812">Transmembrane</keyword>
<keyword evidence="4" id="KW-0808">Transferase</keyword>
<gene>
    <name evidence="11" type="ORF">CP985_04210</name>
</gene>
<evidence type="ECO:0000256" key="4">
    <source>
        <dbReference type="ARBA" id="ARBA00022679"/>
    </source>
</evidence>
<dbReference type="InterPro" id="IPR003594">
    <property type="entry name" value="HATPase_dom"/>
</dbReference>
<dbReference type="PRINTS" id="PR00344">
    <property type="entry name" value="BCTRLSENSOR"/>
</dbReference>
<sequence length="394" mass="45848">MKYQNGHFYLAKLPIVKSDSSGESKGYIISGRKLKLEELNFALFDNISFSDVENKHYNINFISSYLDNIKIALLHNEENLINYIDFFNKNNTFKLSIKTVDKREIYQKGKKNILFFNLIISILFVILIYILFSYMQYQQKLNKKLQIEVEKEIKKQREQEQLLIQQSKLAAMGEMIGNIAHQWRQPLNALGLVMQNIQFAYQIGELDNNFMNKAVEKTNTLTTNMSKTIDDFRNFFKPNKTKSYFKINETIEKTIFLLESTFEHYNIKIQRDLAEDIELFGFSSEFSQSILNILSNAKDALIETTLENKKIVVKSYKKNETAIIEIEDNAGGIEDKIKNKIFEPYFTTKEEGKGTGIGLYMTKTIIENSMYGKLEVENTKDGAKFIIKLPITKE</sequence>
<dbReference type="EC" id="2.7.13.3" evidence="2"/>
<dbReference type="AlphaFoldDB" id="A0AAX2AL15"/>
<dbReference type="Gene3D" id="3.30.565.10">
    <property type="entry name" value="Histidine kinase-like ATPase, C-terminal domain"/>
    <property type="match status" value="1"/>
</dbReference>
<evidence type="ECO:0000256" key="6">
    <source>
        <dbReference type="ARBA" id="ARBA00022777"/>
    </source>
</evidence>
<dbReference type="InterPro" id="IPR036890">
    <property type="entry name" value="HATPase_C_sf"/>
</dbReference>
<keyword evidence="12" id="KW-1185">Reference proteome</keyword>
<dbReference type="SUPFAM" id="SSF55874">
    <property type="entry name" value="ATPase domain of HSP90 chaperone/DNA topoisomerase II/histidine kinase"/>
    <property type="match status" value="1"/>
</dbReference>